<gene>
    <name evidence="1" type="ORF">SAMN04515671_3298</name>
</gene>
<dbReference type="InterPro" id="IPR004378">
    <property type="entry name" value="F420H2_quin_Rdtase"/>
</dbReference>
<name>A0A1H0QXH2_9ACTN</name>
<dbReference type="InterPro" id="IPR012349">
    <property type="entry name" value="Split_barrel_FMN-bd"/>
</dbReference>
<dbReference type="RefSeq" id="WP_090477619.1">
    <property type="nucleotide sequence ID" value="NZ_LT629710.1"/>
</dbReference>
<dbReference type="Pfam" id="PF04075">
    <property type="entry name" value="F420H2_quin_red"/>
    <property type="match status" value="1"/>
</dbReference>
<accession>A0A1H0QXH2</accession>
<dbReference type="AlphaFoldDB" id="A0A1H0QXH2"/>
<sequence>MSYQKPNPLTRWVVNPLINLTHAGGAETLTVVGRRSGRSRDVPVIPVRVGESRYLVCPYGQTDWVRNLRAAGRGELRGHGVAEPFVASEVPVAERAPVIDAYRAVAGRVVEPLFRDLPDPADHPVFRIEPVNAPT</sequence>
<proteinExistence type="predicted"/>
<dbReference type="Gene3D" id="2.30.110.10">
    <property type="entry name" value="Electron Transport, Fmn-binding Protein, Chain A"/>
    <property type="match status" value="1"/>
</dbReference>
<reference evidence="1 2" key="1">
    <citation type="submission" date="2016-10" db="EMBL/GenBank/DDBJ databases">
        <authorList>
            <person name="de Groot N.N."/>
        </authorList>
    </citation>
    <scope>NUCLEOTIDE SEQUENCE [LARGE SCALE GENOMIC DNA]</scope>
    <source>
        <strain evidence="2">P4-7,KCTC 19426,CECT 7604</strain>
    </source>
</reference>
<dbReference type="GO" id="GO:0016491">
    <property type="term" value="F:oxidoreductase activity"/>
    <property type="evidence" value="ECO:0007669"/>
    <property type="project" value="InterPro"/>
</dbReference>
<organism evidence="1 2">
    <name type="scientific">Nakamurella panacisegetis</name>
    <dbReference type="NCBI Taxonomy" id="1090615"/>
    <lineage>
        <taxon>Bacteria</taxon>
        <taxon>Bacillati</taxon>
        <taxon>Actinomycetota</taxon>
        <taxon>Actinomycetes</taxon>
        <taxon>Nakamurellales</taxon>
        <taxon>Nakamurellaceae</taxon>
        <taxon>Nakamurella</taxon>
    </lineage>
</organism>
<evidence type="ECO:0000313" key="1">
    <source>
        <dbReference type="EMBL" id="SDP21944.1"/>
    </source>
</evidence>
<protein>
    <submittedName>
        <fullName evidence="1">Deazaflavin-dependent oxidoreductase, nitroreductase family</fullName>
    </submittedName>
</protein>
<dbReference type="Proteomes" id="UP000198741">
    <property type="component" value="Chromosome I"/>
</dbReference>
<keyword evidence="2" id="KW-1185">Reference proteome</keyword>
<evidence type="ECO:0000313" key="2">
    <source>
        <dbReference type="Proteomes" id="UP000198741"/>
    </source>
</evidence>
<dbReference type="STRING" id="1090615.SAMN04515671_3298"/>
<dbReference type="EMBL" id="LT629710">
    <property type="protein sequence ID" value="SDP21944.1"/>
    <property type="molecule type" value="Genomic_DNA"/>
</dbReference>
<dbReference type="OrthoDB" id="5186446at2"/>